<dbReference type="InterPro" id="IPR013106">
    <property type="entry name" value="Ig_V-set"/>
</dbReference>
<dbReference type="SMART" id="SM00409">
    <property type="entry name" value="IG"/>
    <property type="match status" value="6"/>
</dbReference>
<dbReference type="InterPro" id="IPR013783">
    <property type="entry name" value="Ig-like_fold"/>
</dbReference>
<dbReference type="SMART" id="SM00406">
    <property type="entry name" value="IGv"/>
    <property type="match status" value="3"/>
</dbReference>
<dbReference type="STRING" id="244447.ENSCSEP00000024660"/>
<feature type="domain" description="Ig-like" evidence="2">
    <location>
        <begin position="200"/>
        <end position="286"/>
    </location>
</feature>
<evidence type="ECO:0000256" key="1">
    <source>
        <dbReference type="ARBA" id="ARBA00023319"/>
    </source>
</evidence>
<dbReference type="PANTHER" id="PTHR47633:SF13">
    <property type="entry name" value="MYOPALLADIN"/>
    <property type="match status" value="1"/>
</dbReference>
<dbReference type="AlphaFoldDB" id="A0A3P8WJ08"/>
<feature type="domain" description="Ig-like" evidence="2">
    <location>
        <begin position="475"/>
        <end position="564"/>
    </location>
</feature>
<dbReference type="Proteomes" id="UP000265120">
    <property type="component" value="Chromosome 16"/>
</dbReference>
<dbReference type="FunFam" id="2.60.40.10:FF:000022">
    <property type="entry name" value="Cardiac titin"/>
    <property type="match status" value="5"/>
</dbReference>
<evidence type="ECO:0000313" key="4">
    <source>
        <dbReference type="Proteomes" id="UP000265120"/>
    </source>
</evidence>
<dbReference type="PROSITE" id="PS50835">
    <property type="entry name" value="IG_LIKE"/>
    <property type="match status" value="5"/>
</dbReference>
<dbReference type="SUPFAM" id="SSF48726">
    <property type="entry name" value="Immunoglobulin"/>
    <property type="match status" value="6"/>
</dbReference>
<dbReference type="SMART" id="SM00408">
    <property type="entry name" value="IGc2"/>
    <property type="match status" value="6"/>
</dbReference>
<accession>A0A3P8WJ08</accession>
<reference evidence="3 4" key="1">
    <citation type="journal article" date="2014" name="Nat. Genet.">
        <title>Whole-genome sequence of a flatfish provides insights into ZW sex chromosome evolution and adaptation to a benthic lifestyle.</title>
        <authorList>
            <person name="Chen S."/>
            <person name="Zhang G."/>
            <person name="Shao C."/>
            <person name="Huang Q."/>
            <person name="Liu G."/>
            <person name="Zhang P."/>
            <person name="Song W."/>
            <person name="An N."/>
            <person name="Chalopin D."/>
            <person name="Volff J.N."/>
            <person name="Hong Y."/>
            <person name="Li Q."/>
            <person name="Sha Z."/>
            <person name="Zhou H."/>
            <person name="Xie M."/>
            <person name="Yu Q."/>
            <person name="Liu Y."/>
            <person name="Xiang H."/>
            <person name="Wang N."/>
            <person name="Wu K."/>
            <person name="Yang C."/>
            <person name="Zhou Q."/>
            <person name="Liao X."/>
            <person name="Yang L."/>
            <person name="Hu Q."/>
            <person name="Zhang J."/>
            <person name="Meng L."/>
            <person name="Jin L."/>
            <person name="Tian Y."/>
            <person name="Lian J."/>
            <person name="Yang J."/>
            <person name="Miao G."/>
            <person name="Liu S."/>
            <person name="Liang Z."/>
            <person name="Yan F."/>
            <person name="Li Y."/>
            <person name="Sun B."/>
            <person name="Zhang H."/>
            <person name="Zhang J."/>
            <person name="Zhu Y."/>
            <person name="Du M."/>
            <person name="Zhao Y."/>
            <person name="Schartl M."/>
            <person name="Tang Q."/>
            <person name="Wang J."/>
        </authorList>
    </citation>
    <scope>NUCLEOTIDE SEQUENCE</scope>
</reference>
<feature type="domain" description="Ig-like" evidence="2">
    <location>
        <begin position="293"/>
        <end position="382"/>
    </location>
</feature>
<dbReference type="CDD" id="cd00096">
    <property type="entry name" value="Ig"/>
    <property type="match status" value="2"/>
</dbReference>
<dbReference type="OMA" id="ILNCENA"/>
<dbReference type="FunFam" id="2.60.40.10:FF:000107">
    <property type="entry name" value="Myosin, light chain kinase a"/>
    <property type="match status" value="1"/>
</dbReference>
<dbReference type="GO" id="GO:0055013">
    <property type="term" value="P:cardiac muscle cell development"/>
    <property type="evidence" value="ECO:0007669"/>
    <property type="project" value="UniProtKB-ARBA"/>
</dbReference>
<evidence type="ECO:0000313" key="3">
    <source>
        <dbReference type="Ensembl" id="ENSCSEP00000024660.1"/>
    </source>
</evidence>
<feature type="domain" description="Ig-like" evidence="2">
    <location>
        <begin position="11"/>
        <end position="101"/>
    </location>
</feature>
<protein>
    <recommendedName>
        <fullName evidence="2">Ig-like domain-containing protein</fullName>
    </recommendedName>
</protein>
<dbReference type="GO" id="GO:0004672">
    <property type="term" value="F:protein kinase activity"/>
    <property type="evidence" value="ECO:0007669"/>
    <property type="project" value="TreeGrafter"/>
</dbReference>
<reference evidence="3" key="2">
    <citation type="submission" date="2025-08" db="UniProtKB">
        <authorList>
            <consortium name="Ensembl"/>
        </authorList>
    </citation>
    <scope>IDENTIFICATION</scope>
</reference>
<dbReference type="InterPro" id="IPR007110">
    <property type="entry name" value="Ig-like_dom"/>
</dbReference>
<dbReference type="InterPro" id="IPR003599">
    <property type="entry name" value="Ig_sub"/>
</dbReference>
<evidence type="ECO:0000259" key="2">
    <source>
        <dbReference type="PROSITE" id="PS50835"/>
    </source>
</evidence>
<dbReference type="InterPro" id="IPR003598">
    <property type="entry name" value="Ig_sub2"/>
</dbReference>
<proteinExistence type="predicted"/>
<dbReference type="Gene3D" id="2.60.40.10">
    <property type="entry name" value="Immunoglobulins"/>
    <property type="match status" value="6"/>
</dbReference>
<dbReference type="GO" id="GO:0003007">
    <property type="term" value="P:heart morphogenesis"/>
    <property type="evidence" value="ECO:0007669"/>
    <property type="project" value="UniProtKB-ARBA"/>
</dbReference>
<dbReference type="Pfam" id="PF07679">
    <property type="entry name" value="I-set"/>
    <property type="match status" value="6"/>
</dbReference>
<dbReference type="InParanoid" id="A0A3P8WJ08"/>
<name>A0A3P8WJ08_CYNSE</name>
<dbReference type="GeneTree" id="ENSGT01110000267173"/>
<keyword evidence="1" id="KW-0393">Immunoglobulin domain</keyword>
<keyword evidence="4" id="KW-1185">Reference proteome</keyword>
<dbReference type="InterPro" id="IPR013098">
    <property type="entry name" value="Ig_I-set"/>
</dbReference>
<dbReference type="Ensembl" id="ENSCSET00000024992.1">
    <property type="protein sequence ID" value="ENSCSEP00000024660.1"/>
    <property type="gene ID" value="ENSCSEG00000015751.1"/>
</dbReference>
<reference evidence="3" key="3">
    <citation type="submission" date="2025-09" db="UniProtKB">
        <authorList>
            <consortium name="Ensembl"/>
        </authorList>
    </citation>
    <scope>IDENTIFICATION</scope>
</reference>
<organism evidence="3 4">
    <name type="scientific">Cynoglossus semilaevis</name>
    <name type="common">Tongue sole</name>
    <dbReference type="NCBI Taxonomy" id="244447"/>
    <lineage>
        <taxon>Eukaryota</taxon>
        <taxon>Metazoa</taxon>
        <taxon>Chordata</taxon>
        <taxon>Craniata</taxon>
        <taxon>Vertebrata</taxon>
        <taxon>Euteleostomi</taxon>
        <taxon>Actinopterygii</taxon>
        <taxon>Neopterygii</taxon>
        <taxon>Teleostei</taxon>
        <taxon>Neoteleostei</taxon>
        <taxon>Acanthomorphata</taxon>
        <taxon>Carangaria</taxon>
        <taxon>Pleuronectiformes</taxon>
        <taxon>Pleuronectoidei</taxon>
        <taxon>Cynoglossidae</taxon>
        <taxon>Cynoglossinae</taxon>
        <taxon>Cynoglossus</taxon>
    </lineage>
</organism>
<dbReference type="PANTHER" id="PTHR47633">
    <property type="entry name" value="IMMUNOGLOBULIN"/>
    <property type="match status" value="1"/>
</dbReference>
<sequence>GALAALEIHSFESTDVAASISVTAGDTATLSCTITGSPELKVKWFKDEKEMISGRKYKIMLKENTAVLKIMSADKGDTSVYKMEVSNKVGTDSCSCSVTVSDRAVPPSFTKTLRKLDASIGSNVTLDCRVSGSQPMVVQWFKDRKEIHSDHKYQVDFTENTATVQITNLEQSDSGVYMCQASNDAGETKTSGILSVKEPPAFTLKPESLDASPGSNVVLKSAFAGSAPLLVKWFREEKEIFTGGKYSIKKDDSSSSLELHAVKPNDSGKYTCQVSNEAGKVDCTVVLFVKEPPSFTMKLEPSLRLKTSESLNLSCKVQGTPVITVTWFKSGSEIPSDHRHTMAFDGSVASLVVQDCSVEDSGKYTCVASSEAGTDECHCSVSVRGESSFYLKFVKGSNIKLEGTVSGSDPFEMSVFLNDKLIRNDKRHSIGIENSVVTVEVLDCASGDAGAYRCVLTNDVGETSCSCQVLLKDPPAFVQTLLDQSVKVGEQLVLSATVKGSEPLTVSWVQDKDHVLREDENRTITFKDNVVTLVVLEANATTAGKYTCQLRNNSGHVESVSHVTVLGL</sequence>
<feature type="domain" description="Ig-like" evidence="2">
    <location>
        <begin position="107"/>
        <end position="195"/>
    </location>
</feature>
<dbReference type="InterPro" id="IPR036179">
    <property type="entry name" value="Ig-like_dom_sf"/>
</dbReference>